<dbReference type="OrthoDB" id="4329349at2759"/>
<dbReference type="InterPro" id="IPR049326">
    <property type="entry name" value="Rhodopsin_dom_fungi"/>
</dbReference>
<feature type="transmembrane region" description="Helical" evidence="7">
    <location>
        <begin position="94"/>
        <end position="115"/>
    </location>
</feature>
<feature type="domain" description="Rhodopsin" evidence="8">
    <location>
        <begin position="24"/>
        <end position="265"/>
    </location>
</feature>
<evidence type="ECO:0000259" key="8">
    <source>
        <dbReference type="Pfam" id="PF20684"/>
    </source>
</evidence>
<evidence type="ECO:0000313" key="9">
    <source>
        <dbReference type="EMBL" id="KAF7114695.1"/>
    </source>
</evidence>
<evidence type="ECO:0000256" key="5">
    <source>
        <dbReference type="ARBA" id="ARBA00038359"/>
    </source>
</evidence>
<dbReference type="AlphaFoldDB" id="A0A8H6UIL7"/>
<dbReference type="PANTHER" id="PTHR33048">
    <property type="entry name" value="PTH11-LIKE INTEGRAL MEMBRANE PROTEIN (AFU_ORTHOLOGUE AFUA_5G11245)"/>
    <property type="match status" value="1"/>
</dbReference>
<evidence type="ECO:0000256" key="3">
    <source>
        <dbReference type="ARBA" id="ARBA00022989"/>
    </source>
</evidence>
<feature type="compositionally biased region" description="Basic and acidic residues" evidence="6">
    <location>
        <begin position="338"/>
        <end position="348"/>
    </location>
</feature>
<dbReference type="EMBL" id="JACBAF010002313">
    <property type="protein sequence ID" value="KAF7156208.1"/>
    <property type="molecule type" value="Genomic_DNA"/>
</dbReference>
<dbReference type="EMBL" id="JACBAD010002122">
    <property type="protein sequence ID" value="KAF7114695.1"/>
    <property type="molecule type" value="Genomic_DNA"/>
</dbReference>
<evidence type="ECO:0000256" key="4">
    <source>
        <dbReference type="ARBA" id="ARBA00023136"/>
    </source>
</evidence>
<organism evidence="10 12">
    <name type="scientific">Aspergillus hiratsukae</name>
    <dbReference type="NCBI Taxonomy" id="1194566"/>
    <lineage>
        <taxon>Eukaryota</taxon>
        <taxon>Fungi</taxon>
        <taxon>Dikarya</taxon>
        <taxon>Ascomycota</taxon>
        <taxon>Pezizomycotina</taxon>
        <taxon>Eurotiomycetes</taxon>
        <taxon>Eurotiomycetidae</taxon>
        <taxon>Eurotiales</taxon>
        <taxon>Aspergillaceae</taxon>
        <taxon>Aspergillus</taxon>
        <taxon>Aspergillus subgen. Fumigati</taxon>
    </lineage>
</organism>
<comment type="similarity">
    <text evidence="5">Belongs to the SAT4 family.</text>
</comment>
<keyword evidence="4 7" id="KW-0472">Membrane</keyword>
<keyword evidence="11" id="KW-1185">Reference proteome</keyword>
<reference evidence="10" key="1">
    <citation type="submission" date="2020-06" db="EMBL/GenBank/DDBJ databases">
        <title>Draft genome sequences of strains closely related to Aspergillus parafelis and Aspergillus hiratsukae.</title>
        <authorList>
            <person name="Dos Santos R.A.C."/>
            <person name="Rivero-Menendez O."/>
            <person name="Steenwyk J.L."/>
            <person name="Mead M.E."/>
            <person name="Goldman G.H."/>
            <person name="Alastruey-Izquierdo A."/>
            <person name="Rokas A."/>
        </authorList>
    </citation>
    <scope>NUCLEOTIDE SEQUENCE</scope>
    <source>
        <strain evidence="9">CNM-CM5793</strain>
        <strain evidence="10">CNM-CM6106</strain>
    </source>
</reference>
<dbReference type="Proteomes" id="UP000630445">
    <property type="component" value="Unassembled WGS sequence"/>
</dbReference>
<keyword evidence="3 7" id="KW-1133">Transmembrane helix</keyword>
<feature type="transmembrane region" description="Helical" evidence="7">
    <location>
        <begin position="207"/>
        <end position="225"/>
    </location>
</feature>
<dbReference type="Proteomes" id="UP000662466">
    <property type="component" value="Unassembled WGS sequence"/>
</dbReference>
<evidence type="ECO:0000313" key="11">
    <source>
        <dbReference type="Proteomes" id="UP000630445"/>
    </source>
</evidence>
<name>A0A8H6UIL7_9EURO</name>
<dbReference type="InterPro" id="IPR052337">
    <property type="entry name" value="SAT4-like"/>
</dbReference>
<comment type="caution">
    <text evidence="10">The sequence shown here is derived from an EMBL/GenBank/DDBJ whole genome shotgun (WGS) entry which is preliminary data.</text>
</comment>
<dbReference type="Pfam" id="PF20684">
    <property type="entry name" value="Fung_rhodopsin"/>
    <property type="match status" value="1"/>
</dbReference>
<feature type="transmembrane region" description="Helical" evidence="7">
    <location>
        <begin position="174"/>
        <end position="195"/>
    </location>
</feature>
<evidence type="ECO:0000313" key="12">
    <source>
        <dbReference type="Proteomes" id="UP000662466"/>
    </source>
</evidence>
<dbReference type="PANTHER" id="PTHR33048:SF2">
    <property type="entry name" value="SRPK"/>
    <property type="match status" value="1"/>
</dbReference>
<evidence type="ECO:0000256" key="6">
    <source>
        <dbReference type="SAM" id="MobiDB-lite"/>
    </source>
</evidence>
<protein>
    <recommendedName>
        <fullName evidence="8">Rhodopsin domain-containing protein</fullName>
    </recommendedName>
</protein>
<evidence type="ECO:0000256" key="7">
    <source>
        <dbReference type="SAM" id="Phobius"/>
    </source>
</evidence>
<keyword evidence="2 7" id="KW-0812">Transmembrane</keyword>
<evidence type="ECO:0000256" key="2">
    <source>
        <dbReference type="ARBA" id="ARBA00022692"/>
    </source>
</evidence>
<feature type="region of interest" description="Disordered" evidence="6">
    <location>
        <begin position="329"/>
        <end position="348"/>
    </location>
</feature>
<sequence length="370" mass="40788">MGATPFQKEAWTEYGFGVVIILGRIFARWKVVGVKNWQGDDYFAIASLLLWTAELTMLELIGQHGANIGLTDAQRAAMTPEQVTSLVIGSKCLLAGWTCYVTLIWCLKACMLFFYNRLTLGLVQQKLVKVSAVLCACTYVAVIFTIFFHCLPIQKHWQIYPDPGDHCTVDRINYIVLAVTNVSTDAILVSIPLPLLAKVRLALRRKLVIGVLLCGGVFVMCATLLRCILSLQSINSINTSTIWAIRETFVAIIAVNAPCIKPLFSTSVWLGSSKDPSSKNAQRYGRSGSYSLSVFGKSKPDPLTSHTSKLGDHASDEFILREQNAPAFVNDVSGGHGRRVDEESGKFGERGIQVTTMYEVKRGTAPSQWE</sequence>
<dbReference type="GO" id="GO:0016020">
    <property type="term" value="C:membrane"/>
    <property type="evidence" value="ECO:0007669"/>
    <property type="project" value="UniProtKB-SubCell"/>
</dbReference>
<feature type="transmembrane region" description="Helical" evidence="7">
    <location>
        <begin position="127"/>
        <end position="154"/>
    </location>
</feature>
<gene>
    <name evidence="9" type="ORF">CNMCM5793_009646</name>
    <name evidence="10" type="ORF">CNMCM6106_009273</name>
</gene>
<proteinExistence type="inferred from homology"/>
<accession>A0A8H6UIL7</accession>
<evidence type="ECO:0000313" key="10">
    <source>
        <dbReference type="EMBL" id="KAF7156208.1"/>
    </source>
</evidence>
<comment type="subcellular location">
    <subcellularLocation>
        <location evidence="1">Membrane</location>
        <topology evidence="1">Multi-pass membrane protein</topology>
    </subcellularLocation>
</comment>
<evidence type="ECO:0000256" key="1">
    <source>
        <dbReference type="ARBA" id="ARBA00004141"/>
    </source>
</evidence>